<name>A0A841GSL6_9BACT</name>
<proteinExistence type="predicted"/>
<gene>
    <name evidence="2" type="ORF">HNQ61_001899</name>
</gene>
<dbReference type="EMBL" id="JACHIA010000004">
    <property type="protein sequence ID" value="MBB6070280.1"/>
    <property type="molecule type" value="Genomic_DNA"/>
</dbReference>
<feature type="region of interest" description="Disordered" evidence="1">
    <location>
        <begin position="184"/>
        <end position="217"/>
    </location>
</feature>
<sequence>MRNNTTTAPRSTTPSQYQVKEITSRGLPVPSTYDAAQALIDSFPPSDAQKRRMDEVGLSAETRGEAKQVIADFVAANPEIGQRWDAENAEARVTRRQDQRGEQDPKVTTKAMFQLLADHGVQNIPSDFATAARMIDDLPPSEGMVQVLKEHGRAVPETRGAANEVIRGLPATPDQIVSIMRQTAGRYAPRTRGEAERWFSNNRRTRANDQEAAAAAA</sequence>
<feature type="compositionally biased region" description="Polar residues" evidence="1">
    <location>
        <begin position="1"/>
        <end position="18"/>
    </location>
</feature>
<organism evidence="2 3">
    <name type="scientific">Longimicrobium terrae</name>
    <dbReference type="NCBI Taxonomy" id="1639882"/>
    <lineage>
        <taxon>Bacteria</taxon>
        <taxon>Pseudomonadati</taxon>
        <taxon>Gemmatimonadota</taxon>
        <taxon>Longimicrobiia</taxon>
        <taxon>Longimicrobiales</taxon>
        <taxon>Longimicrobiaceae</taxon>
        <taxon>Longimicrobium</taxon>
    </lineage>
</organism>
<evidence type="ECO:0000313" key="3">
    <source>
        <dbReference type="Proteomes" id="UP000582837"/>
    </source>
</evidence>
<feature type="region of interest" description="Disordered" evidence="1">
    <location>
        <begin position="1"/>
        <end position="25"/>
    </location>
</feature>
<comment type="caution">
    <text evidence="2">The sequence shown here is derived from an EMBL/GenBank/DDBJ whole genome shotgun (WGS) entry which is preliminary data.</text>
</comment>
<accession>A0A841GSL6</accession>
<keyword evidence="3" id="KW-1185">Reference proteome</keyword>
<dbReference type="RefSeq" id="WP_170035676.1">
    <property type="nucleotide sequence ID" value="NZ_JABDTL010000001.1"/>
</dbReference>
<reference evidence="2 3" key="1">
    <citation type="submission" date="2020-08" db="EMBL/GenBank/DDBJ databases">
        <title>Genomic Encyclopedia of Type Strains, Phase IV (KMG-IV): sequencing the most valuable type-strain genomes for metagenomic binning, comparative biology and taxonomic classification.</title>
        <authorList>
            <person name="Goeker M."/>
        </authorList>
    </citation>
    <scope>NUCLEOTIDE SEQUENCE [LARGE SCALE GENOMIC DNA]</scope>
    <source>
        <strain evidence="2 3">DSM 29007</strain>
    </source>
</reference>
<protein>
    <submittedName>
        <fullName evidence="2">Uncharacterized protein</fullName>
    </submittedName>
</protein>
<evidence type="ECO:0000256" key="1">
    <source>
        <dbReference type="SAM" id="MobiDB-lite"/>
    </source>
</evidence>
<dbReference type="AlphaFoldDB" id="A0A841GSL6"/>
<dbReference type="Proteomes" id="UP000582837">
    <property type="component" value="Unassembled WGS sequence"/>
</dbReference>
<evidence type="ECO:0000313" key="2">
    <source>
        <dbReference type="EMBL" id="MBB6070280.1"/>
    </source>
</evidence>